<proteinExistence type="predicted"/>
<feature type="domain" description="N-acetyltransferase" evidence="1">
    <location>
        <begin position="129"/>
        <end position="268"/>
    </location>
</feature>
<dbReference type="AlphaFoldDB" id="A0A8J3L6E4"/>
<accession>A0A8J3L6E4</accession>
<dbReference type="EMBL" id="BONI01000032">
    <property type="protein sequence ID" value="GIG07260.1"/>
    <property type="molecule type" value="Genomic_DNA"/>
</dbReference>
<dbReference type="RefSeq" id="WP_203693608.1">
    <property type="nucleotide sequence ID" value="NZ_BAAALC010000008.1"/>
</dbReference>
<dbReference type="PROSITE" id="PS51186">
    <property type="entry name" value="GNAT"/>
    <property type="match status" value="1"/>
</dbReference>
<dbReference type="Gene3D" id="3.40.630.30">
    <property type="match status" value="1"/>
</dbReference>
<dbReference type="Pfam" id="PF00583">
    <property type="entry name" value="Acetyltransf_1"/>
    <property type="match status" value="1"/>
</dbReference>
<evidence type="ECO:0000313" key="3">
    <source>
        <dbReference type="Proteomes" id="UP000630887"/>
    </source>
</evidence>
<organism evidence="2 3">
    <name type="scientific">Catellatospora coxensis</name>
    <dbReference type="NCBI Taxonomy" id="310354"/>
    <lineage>
        <taxon>Bacteria</taxon>
        <taxon>Bacillati</taxon>
        <taxon>Actinomycetota</taxon>
        <taxon>Actinomycetes</taxon>
        <taxon>Micromonosporales</taxon>
        <taxon>Micromonosporaceae</taxon>
        <taxon>Catellatospora</taxon>
    </lineage>
</organism>
<sequence length="268" mass="29752">MTSELDTDALLRAYDEQLRTEIPDPLPAGMVVEWDGPVVRMSGLDRGGFVTYRDVSQLNGPELDALIARQRDHFAARGEEVEWKLRGHDLPADLPERLVVAGFQPDELETVIIGLAEPLARTPVLPEGVTLREVTSRRDLERIGAMEEAVWKEDRSHLVLGLEKELAADPRVLTVVVAEAGGEVVCAGWIRYEKGTEFAGLWGGSTLEQWRGRGIYKAMVAHRAIRAVERGFKYLQVDASADSRPILERLGMVAVTTTTPYIWRPSVG</sequence>
<evidence type="ECO:0000259" key="1">
    <source>
        <dbReference type="PROSITE" id="PS51186"/>
    </source>
</evidence>
<gene>
    <name evidence="2" type="ORF">Cco03nite_39600</name>
</gene>
<dbReference type="CDD" id="cd04301">
    <property type="entry name" value="NAT_SF"/>
    <property type="match status" value="1"/>
</dbReference>
<dbReference type="Proteomes" id="UP000630887">
    <property type="component" value="Unassembled WGS sequence"/>
</dbReference>
<evidence type="ECO:0000313" key="2">
    <source>
        <dbReference type="EMBL" id="GIG07260.1"/>
    </source>
</evidence>
<dbReference type="InterPro" id="IPR000182">
    <property type="entry name" value="GNAT_dom"/>
</dbReference>
<protein>
    <submittedName>
        <fullName evidence="2">N-acetyltransferase</fullName>
    </submittedName>
</protein>
<keyword evidence="3" id="KW-1185">Reference proteome</keyword>
<dbReference type="GO" id="GO:0016747">
    <property type="term" value="F:acyltransferase activity, transferring groups other than amino-acyl groups"/>
    <property type="evidence" value="ECO:0007669"/>
    <property type="project" value="InterPro"/>
</dbReference>
<reference evidence="2 3" key="1">
    <citation type="submission" date="2021-01" db="EMBL/GenBank/DDBJ databases">
        <title>Whole genome shotgun sequence of Catellatospora coxensis NBRC 107359.</title>
        <authorList>
            <person name="Komaki H."/>
            <person name="Tamura T."/>
        </authorList>
    </citation>
    <scope>NUCLEOTIDE SEQUENCE [LARGE SCALE GENOMIC DNA]</scope>
    <source>
        <strain evidence="2 3">NBRC 107359</strain>
    </source>
</reference>
<dbReference type="InterPro" id="IPR016181">
    <property type="entry name" value="Acyl_CoA_acyltransferase"/>
</dbReference>
<comment type="caution">
    <text evidence="2">The sequence shown here is derived from an EMBL/GenBank/DDBJ whole genome shotgun (WGS) entry which is preliminary data.</text>
</comment>
<dbReference type="SUPFAM" id="SSF55729">
    <property type="entry name" value="Acyl-CoA N-acyltransferases (Nat)"/>
    <property type="match status" value="1"/>
</dbReference>
<name>A0A8J3L6E4_9ACTN</name>